<feature type="chain" id="PRO_5045844527" evidence="1">
    <location>
        <begin position="28"/>
        <end position="234"/>
    </location>
</feature>
<evidence type="ECO:0000313" key="3">
    <source>
        <dbReference type="EMBL" id="MCV2885134.1"/>
    </source>
</evidence>
<proteinExistence type="predicted"/>
<reference evidence="3 4" key="1">
    <citation type="submission" date="2022-10" db="EMBL/GenBank/DDBJ databases">
        <title>Aestuariibacter sp. AA17 isolated from Montipora capitata coral fragment.</title>
        <authorList>
            <person name="Emsley S.A."/>
            <person name="Pfannmuller K.M."/>
            <person name="Loughran R.M."/>
            <person name="Shlafstein M."/>
            <person name="Papke E."/>
            <person name="Saw J.H."/>
            <person name="Ushijima B."/>
            <person name="Videau P."/>
        </authorList>
    </citation>
    <scope>NUCLEOTIDE SEQUENCE [LARGE SCALE GENOMIC DNA]</scope>
    <source>
        <strain evidence="3 4">AA17</strain>
    </source>
</reference>
<dbReference type="Proteomes" id="UP001652504">
    <property type="component" value="Unassembled WGS sequence"/>
</dbReference>
<accession>A0ABT3A8X3</accession>
<comment type="caution">
    <text evidence="3">The sequence shown here is derived from an EMBL/GenBank/DDBJ whole genome shotgun (WGS) entry which is preliminary data.</text>
</comment>
<dbReference type="InterPro" id="IPR037053">
    <property type="entry name" value="Phage_tail_collar_dom_sf"/>
</dbReference>
<sequence length="234" mass="23890">MKLCKYVTLTLMSSLLGLSLFTAKVNACSSDVFIGTVCMFGGNFTIRGYAPANGQLLSISSNTALFSLYGTTYGGDGRTTFALPDLRGRSPIGIGQGIGLPTVSLGQQGGAVETTLSVSQMPAHSHGASTTVQSTSDGSSSSAILRALAGSANVGVPTGAVLANNPTREDIYNTGLPTVDMSANAIVLDVQVTTSSSATTTIANAGGSQPVQIRNPYLGINFLIALDGIYPSRN</sequence>
<keyword evidence="1" id="KW-0732">Signal</keyword>
<keyword evidence="4" id="KW-1185">Reference proteome</keyword>
<organism evidence="3 4">
    <name type="scientific">Fluctibacter corallii</name>
    <dbReference type="NCBI Taxonomy" id="2984329"/>
    <lineage>
        <taxon>Bacteria</taxon>
        <taxon>Pseudomonadati</taxon>
        <taxon>Pseudomonadota</taxon>
        <taxon>Gammaproteobacteria</taxon>
        <taxon>Alteromonadales</taxon>
        <taxon>Alteromonadaceae</taxon>
        <taxon>Fluctibacter</taxon>
    </lineage>
</organism>
<evidence type="ECO:0000259" key="2">
    <source>
        <dbReference type="Pfam" id="PF07484"/>
    </source>
</evidence>
<evidence type="ECO:0000256" key="1">
    <source>
        <dbReference type="SAM" id="SignalP"/>
    </source>
</evidence>
<dbReference type="SUPFAM" id="SSF88874">
    <property type="entry name" value="Receptor-binding domain of short tail fibre protein gp12"/>
    <property type="match status" value="1"/>
</dbReference>
<name>A0ABT3A8X3_9ALTE</name>
<feature type="signal peptide" evidence="1">
    <location>
        <begin position="1"/>
        <end position="27"/>
    </location>
</feature>
<gene>
    <name evidence="3" type="ORF">OE749_10565</name>
</gene>
<dbReference type="RefSeq" id="WP_263712425.1">
    <property type="nucleotide sequence ID" value="NZ_JAOWKX010000005.1"/>
</dbReference>
<evidence type="ECO:0000313" key="4">
    <source>
        <dbReference type="Proteomes" id="UP001652504"/>
    </source>
</evidence>
<protein>
    <submittedName>
        <fullName evidence="3">Tail fiber protein</fullName>
    </submittedName>
</protein>
<dbReference type="Pfam" id="PF07484">
    <property type="entry name" value="Collar"/>
    <property type="match status" value="1"/>
</dbReference>
<dbReference type="EMBL" id="JAOWKX010000005">
    <property type="protein sequence ID" value="MCV2885134.1"/>
    <property type="molecule type" value="Genomic_DNA"/>
</dbReference>
<feature type="domain" description="Phage tail collar" evidence="2">
    <location>
        <begin position="35"/>
        <end position="91"/>
    </location>
</feature>
<dbReference type="Gene3D" id="3.90.1340.10">
    <property type="entry name" value="Phage tail collar domain"/>
    <property type="match status" value="1"/>
</dbReference>
<dbReference type="InterPro" id="IPR011083">
    <property type="entry name" value="Phage_tail_collar_dom"/>
</dbReference>